<gene>
    <name evidence="3" type="ORF">GCM10023205_78830</name>
</gene>
<dbReference type="Gene3D" id="3.30.565.10">
    <property type="entry name" value="Histidine kinase-like ATPase, C-terminal domain"/>
    <property type="match status" value="1"/>
</dbReference>
<dbReference type="RefSeq" id="WP_345680695.1">
    <property type="nucleotide sequence ID" value="NZ_BAABHS010000052.1"/>
</dbReference>
<keyword evidence="3" id="KW-0547">Nucleotide-binding</keyword>
<keyword evidence="3" id="KW-0067">ATP-binding</keyword>
<evidence type="ECO:0000259" key="2">
    <source>
        <dbReference type="Pfam" id="PF13581"/>
    </source>
</evidence>
<reference evidence="4" key="1">
    <citation type="journal article" date="2019" name="Int. J. Syst. Evol. Microbiol.">
        <title>The Global Catalogue of Microorganisms (GCM) 10K type strain sequencing project: providing services to taxonomists for standard genome sequencing and annotation.</title>
        <authorList>
            <consortium name="The Broad Institute Genomics Platform"/>
            <consortium name="The Broad Institute Genome Sequencing Center for Infectious Disease"/>
            <person name="Wu L."/>
            <person name="Ma J."/>
        </authorList>
    </citation>
    <scope>NUCLEOTIDE SEQUENCE [LARGE SCALE GENOMIC DNA]</scope>
    <source>
        <strain evidence="4">JCM 17986</strain>
    </source>
</reference>
<dbReference type="InterPro" id="IPR036890">
    <property type="entry name" value="HATPase_C_sf"/>
</dbReference>
<evidence type="ECO:0000313" key="3">
    <source>
        <dbReference type="EMBL" id="GAA4994311.1"/>
    </source>
</evidence>
<keyword evidence="1" id="KW-0808">Transferase</keyword>
<name>A0ABP9IDI9_9ACTN</name>
<dbReference type="InterPro" id="IPR003594">
    <property type="entry name" value="HATPase_dom"/>
</dbReference>
<dbReference type="Pfam" id="PF13581">
    <property type="entry name" value="HATPase_c_2"/>
    <property type="match status" value="1"/>
</dbReference>
<dbReference type="Proteomes" id="UP001500466">
    <property type="component" value="Unassembled WGS sequence"/>
</dbReference>
<evidence type="ECO:0000313" key="4">
    <source>
        <dbReference type="Proteomes" id="UP001500466"/>
    </source>
</evidence>
<keyword evidence="4" id="KW-1185">Reference proteome</keyword>
<dbReference type="GO" id="GO:0005524">
    <property type="term" value="F:ATP binding"/>
    <property type="evidence" value="ECO:0007669"/>
    <property type="project" value="UniProtKB-KW"/>
</dbReference>
<dbReference type="PANTHER" id="PTHR35526:SF3">
    <property type="entry name" value="ANTI-SIGMA-F FACTOR RSBW"/>
    <property type="match status" value="1"/>
</dbReference>
<organism evidence="3 4">
    <name type="scientific">Yinghuangia aomiensis</name>
    <dbReference type="NCBI Taxonomy" id="676205"/>
    <lineage>
        <taxon>Bacteria</taxon>
        <taxon>Bacillati</taxon>
        <taxon>Actinomycetota</taxon>
        <taxon>Actinomycetes</taxon>
        <taxon>Kitasatosporales</taxon>
        <taxon>Streptomycetaceae</taxon>
        <taxon>Yinghuangia</taxon>
    </lineage>
</organism>
<sequence>MPEELNRVIVDMTVPPTESSVPLVRRAVRDAVHPADHVDPDALGDLVLVVSELAGNAVVHAGDVSRSIRARCFAQPGHWRIELHDASPVLPRLRRSVEDGDSHGRGLRIVERLSLSWGAATSMRGKSVWACVAVRRRCPDGGN</sequence>
<dbReference type="PANTHER" id="PTHR35526">
    <property type="entry name" value="ANTI-SIGMA-F FACTOR RSBW-RELATED"/>
    <property type="match status" value="1"/>
</dbReference>
<keyword evidence="1" id="KW-0418">Kinase</keyword>
<dbReference type="SUPFAM" id="SSF55874">
    <property type="entry name" value="ATPase domain of HSP90 chaperone/DNA topoisomerase II/histidine kinase"/>
    <property type="match status" value="1"/>
</dbReference>
<dbReference type="InterPro" id="IPR050267">
    <property type="entry name" value="Anti-sigma-factor_SerPK"/>
</dbReference>
<comment type="caution">
    <text evidence="3">The sequence shown here is derived from an EMBL/GenBank/DDBJ whole genome shotgun (WGS) entry which is preliminary data.</text>
</comment>
<dbReference type="CDD" id="cd16936">
    <property type="entry name" value="HATPase_RsbW-like"/>
    <property type="match status" value="1"/>
</dbReference>
<dbReference type="EMBL" id="BAABHS010000052">
    <property type="protein sequence ID" value="GAA4994311.1"/>
    <property type="molecule type" value="Genomic_DNA"/>
</dbReference>
<keyword evidence="1" id="KW-0723">Serine/threonine-protein kinase</keyword>
<evidence type="ECO:0000256" key="1">
    <source>
        <dbReference type="ARBA" id="ARBA00022527"/>
    </source>
</evidence>
<feature type="domain" description="Histidine kinase/HSP90-like ATPase" evidence="2">
    <location>
        <begin position="15"/>
        <end position="129"/>
    </location>
</feature>
<accession>A0ABP9IDI9</accession>
<proteinExistence type="predicted"/>
<protein>
    <submittedName>
        <fullName evidence="3">ATP-binding protein</fullName>
    </submittedName>
</protein>